<dbReference type="EMBL" id="QVQW01000119">
    <property type="protein sequence ID" value="RKU40139.1"/>
    <property type="molecule type" value="Genomic_DNA"/>
</dbReference>
<sequence>MNYTTSHFIVATPGDSSDRNMVSIKQERVETMFDGVDGETLSQRPTSNLSGLSPAQQENRQNSSSPARRGSLSQTGFGGNQTDDEMRPAGRSSSRAANSPPPVGAPPLKPAPAATSLKGRKKGTANPVKAPKRGGGKSGPGSKKSKAAAAAKKKDARPATADDGSVNAALEDEEDEADGGDEEDESDSGPYCICRGPDNHRFMIACERCEDWFHGECIGMDKYTGENLVQQYICPNCTDGNLHVTRYKKTCAYRGCQRPARMYGEVIERAEEGSKFCSDEHCQAWWEQLIAALPKKKHGGADALTQGEFMGLLGNSSYPKAESADGWKLGYEPFGIPPNFWETTPTHKVFTNEESTLLARSAAERHKLGEEIVLSRKMLAMIDYAIKNRESLVQSASYPTITKDFCGYDYRLDTVGAPASFAAFTAPGQPGEAILRAGKLELPSDKTVEAITIVMCTKKKCKPHAGWIGILTKMVKHQIKELAAQAKEMLDYEARIKDCAAVRYRRKQREDHSVVVFDDDVDMEDA</sequence>
<keyword evidence="4" id="KW-0862">Zinc</keyword>
<dbReference type="SUPFAM" id="SSF57903">
    <property type="entry name" value="FYVE/PHD zinc finger"/>
    <property type="match status" value="1"/>
</dbReference>
<dbReference type="GO" id="GO:0008270">
    <property type="term" value="F:zinc ion binding"/>
    <property type="evidence" value="ECO:0007669"/>
    <property type="project" value="UniProtKB-KW"/>
</dbReference>
<evidence type="ECO:0000256" key="7">
    <source>
        <dbReference type="SAM" id="MobiDB-lite"/>
    </source>
</evidence>
<reference evidence="9 10" key="1">
    <citation type="submission" date="2018-08" db="EMBL/GenBank/DDBJ databases">
        <title>Draft genome of the lignicolous fungus Coniochaeta pulveracea.</title>
        <authorList>
            <person name="Borstlap C.J."/>
            <person name="De Witt R.N."/>
            <person name="Botha A."/>
            <person name="Volschenk H."/>
        </authorList>
    </citation>
    <scope>NUCLEOTIDE SEQUENCE [LARGE SCALE GENOMIC DNA]</scope>
    <source>
        <strain evidence="9 10">CAB683</strain>
    </source>
</reference>
<comment type="caution">
    <text evidence="9">The sequence shown here is derived from an EMBL/GenBank/DDBJ whole genome shotgun (WGS) entry which is preliminary data.</text>
</comment>
<proteinExistence type="predicted"/>
<feature type="domain" description="PHD-type" evidence="8">
    <location>
        <begin position="189"/>
        <end position="240"/>
    </location>
</feature>
<dbReference type="PROSITE" id="PS01359">
    <property type="entry name" value="ZF_PHD_1"/>
    <property type="match status" value="1"/>
</dbReference>
<evidence type="ECO:0000256" key="1">
    <source>
        <dbReference type="ARBA" id="ARBA00004123"/>
    </source>
</evidence>
<feature type="region of interest" description="Disordered" evidence="7">
    <location>
        <begin position="1"/>
        <end position="190"/>
    </location>
</feature>
<dbReference type="PANTHER" id="PTHR46174">
    <property type="entry name" value="CXXC-TYPE ZINC FINGER PROTEIN 1"/>
    <property type="match status" value="1"/>
</dbReference>
<evidence type="ECO:0000256" key="5">
    <source>
        <dbReference type="ARBA" id="ARBA00023242"/>
    </source>
</evidence>
<gene>
    <name evidence="9" type="ORF">DL546_001922</name>
</gene>
<dbReference type="InterPro" id="IPR037869">
    <property type="entry name" value="Spp1/CFP1"/>
</dbReference>
<organism evidence="9 10">
    <name type="scientific">Coniochaeta pulveracea</name>
    <dbReference type="NCBI Taxonomy" id="177199"/>
    <lineage>
        <taxon>Eukaryota</taxon>
        <taxon>Fungi</taxon>
        <taxon>Dikarya</taxon>
        <taxon>Ascomycota</taxon>
        <taxon>Pezizomycotina</taxon>
        <taxon>Sordariomycetes</taxon>
        <taxon>Sordariomycetidae</taxon>
        <taxon>Coniochaetales</taxon>
        <taxon>Coniochaetaceae</taxon>
        <taxon>Coniochaeta</taxon>
    </lineage>
</organism>
<evidence type="ECO:0000256" key="4">
    <source>
        <dbReference type="ARBA" id="ARBA00022833"/>
    </source>
</evidence>
<keyword evidence="10" id="KW-1185">Reference proteome</keyword>
<dbReference type="InterPro" id="IPR013083">
    <property type="entry name" value="Znf_RING/FYVE/PHD"/>
</dbReference>
<evidence type="ECO:0000259" key="8">
    <source>
        <dbReference type="PROSITE" id="PS50016"/>
    </source>
</evidence>
<dbReference type="PANTHER" id="PTHR46174:SF1">
    <property type="entry name" value="CXXC-TYPE ZINC FINGER PROTEIN 1"/>
    <property type="match status" value="1"/>
</dbReference>
<dbReference type="SMART" id="SM00249">
    <property type="entry name" value="PHD"/>
    <property type="match status" value="1"/>
</dbReference>
<feature type="compositionally biased region" description="Low complexity" evidence="7">
    <location>
        <begin position="89"/>
        <end position="98"/>
    </location>
</feature>
<dbReference type="InterPro" id="IPR011011">
    <property type="entry name" value="Znf_FYVE_PHD"/>
</dbReference>
<dbReference type="InterPro" id="IPR001965">
    <property type="entry name" value="Znf_PHD"/>
</dbReference>
<accession>A0A420XX77</accession>
<dbReference type="OrthoDB" id="436852at2759"/>
<keyword evidence="2" id="KW-0479">Metal-binding</keyword>
<dbReference type="Proteomes" id="UP000275385">
    <property type="component" value="Unassembled WGS sequence"/>
</dbReference>
<dbReference type="GO" id="GO:0048188">
    <property type="term" value="C:Set1C/COMPASS complex"/>
    <property type="evidence" value="ECO:0007669"/>
    <property type="project" value="InterPro"/>
</dbReference>
<keyword evidence="5" id="KW-0539">Nucleus</keyword>
<protein>
    <recommendedName>
        <fullName evidence="8">PHD-type domain-containing protein</fullName>
    </recommendedName>
</protein>
<dbReference type="AlphaFoldDB" id="A0A420XX77"/>
<evidence type="ECO:0000313" key="10">
    <source>
        <dbReference type="Proteomes" id="UP000275385"/>
    </source>
</evidence>
<dbReference type="STRING" id="177199.A0A420XX77"/>
<feature type="compositionally biased region" description="Acidic residues" evidence="7">
    <location>
        <begin position="170"/>
        <end position="187"/>
    </location>
</feature>
<comment type="subcellular location">
    <subcellularLocation>
        <location evidence="1">Nucleus</location>
    </subcellularLocation>
</comment>
<dbReference type="PROSITE" id="PS50016">
    <property type="entry name" value="ZF_PHD_2"/>
    <property type="match status" value="1"/>
</dbReference>
<name>A0A420XX77_9PEZI</name>
<feature type="compositionally biased region" description="Polar residues" evidence="7">
    <location>
        <begin position="40"/>
        <end position="75"/>
    </location>
</feature>
<dbReference type="InterPro" id="IPR019786">
    <property type="entry name" value="Zinc_finger_PHD-type_CS"/>
</dbReference>
<dbReference type="Pfam" id="PF00628">
    <property type="entry name" value="PHD"/>
    <property type="match status" value="1"/>
</dbReference>
<dbReference type="Gene3D" id="3.30.40.10">
    <property type="entry name" value="Zinc/RING finger domain, C3HC4 (zinc finger)"/>
    <property type="match status" value="1"/>
</dbReference>
<dbReference type="GO" id="GO:0045893">
    <property type="term" value="P:positive regulation of DNA-templated transcription"/>
    <property type="evidence" value="ECO:0007669"/>
    <property type="project" value="TreeGrafter"/>
</dbReference>
<evidence type="ECO:0000256" key="6">
    <source>
        <dbReference type="PROSITE-ProRule" id="PRU00146"/>
    </source>
</evidence>
<evidence type="ECO:0000313" key="9">
    <source>
        <dbReference type="EMBL" id="RKU40139.1"/>
    </source>
</evidence>
<feature type="compositionally biased region" description="Pro residues" evidence="7">
    <location>
        <begin position="99"/>
        <end position="110"/>
    </location>
</feature>
<keyword evidence="3 6" id="KW-0863">Zinc-finger</keyword>
<evidence type="ECO:0000256" key="2">
    <source>
        <dbReference type="ARBA" id="ARBA00022723"/>
    </source>
</evidence>
<evidence type="ECO:0000256" key="3">
    <source>
        <dbReference type="ARBA" id="ARBA00022771"/>
    </source>
</evidence>
<dbReference type="InterPro" id="IPR019787">
    <property type="entry name" value="Znf_PHD-finger"/>
</dbReference>